<gene>
    <name evidence="1" type="ORF">S01H1_08090</name>
</gene>
<comment type="caution">
    <text evidence="1">The sequence shown here is derived from an EMBL/GenBank/DDBJ whole genome shotgun (WGS) entry which is preliminary data.</text>
</comment>
<sequence length="312" mass="34331">MQNMFYKDGQIRPRPGFESAAYITTAGTLNYIKGIYNFETVLGNRKDLILVTNSGMTYIMSRLSTPQGTGTLEPAATGNVCAENIMKTLTNRDDLFVTFAEFFDISGTQPQLVYTIAGTEHRPGSRMSPLMILKSGGGTVSAVITCASDFTGGSAGASFYGSTAATFIFSKIVRNNNAHLVIMNTAESTMNYPYRVRWTNRQGRMGDGDWGNARFDLVDTAGAIVNSEMLGNSLIIYKEDAIYSMTYIGTTDVTFRFDMEIPDEGLMAPRLMVQVGNSHFFVGNQNIYRYYGGVNLEAIGGPIWSKFLEDLE</sequence>
<dbReference type="AlphaFoldDB" id="X0RYA4"/>
<feature type="non-terminal residue" evidence="1">
    <location>
        <position position="312"/>
    </location>
</feature>
<dbReference type="EMBL" id="BARS01004150">
    <property type="protein sequence ID" value="GAF73783.1"/>
    <property type="molecule type" value="Genomic_DNA"/>
</dbReference>
<organism evidence="1">
    <name type="scientific">marine sediment metagenome</name>
    <dbReference type="NCBI Taxonomy" id="412755"/>
    <lineage>
        <taxon>unclassified sequences</taxon>
        <taxon>metagenomes</taxon>
        <taxon>ecological metagenomes</taxon>
    </lineage>
</organism>
<name>X0RYA4_9ZZZZ</name>
<proteinExistence type="predicted"/>
<reference evidence="1" key="1">
    <citation type="journal article" date="2014" name="Front. Microbiol.">
        <title>High frequency of phylogenetically diverse reductive dehalogenase-homologous genes in deep subseafloor sedimentary metagenomes.</title>
        <authorList>
            <person name="Kawai M."/>
            <person name="Futagami T."/>
            <person name="Toyoda A."/>
            <person name="Takaki Y."/>
            <person name="Nishi S."/>
            <person name="Hori S."/>
            <person name="Arai W."/>
            <person name="Tsubouchi T."/>
            <person name="Morono Y."/>
            <person name="Uchiyama I."/>
            <person name="Ito T."/>
            <person name="Fujiyama A."/>
            <person name="Inagaki F."/>
            <person name="Takami H."/>
        </authorList>
    </citation>
    <scope>NUCLEOTIDE SEQUENCE</scope>
    <source>
        <strain evidence="1">Expedition CK06-06</strain>
    </source>
</reference>
<evidence type="ECO:0000313" key="1">
    <source>
        <dbReference type="EMBL" id="GAF73783.1"/>
    </source>
</evidence>
<protein>
    <submittedName>
        <fullName evidence="1">Uncharacterized protein</fullName>
    </submittedName>
</protein>
<accession>X0RYA4</accession>